<reference evidence="2" key="1">
    <citation type="journal article" date="2022" name="Front. Microbiol.">
        <title>Mirubactin C rescues the lethal effect of cell wall biosynthesis mutations in Bacillus subtilis.</title>
        <authorList>
            <person name="Kepplinger B."/>
            <person name="Wen X."/>
            <person name="Tyler A.R."/>
            <person name="Kim B.Y."/>
            <person name="Brown J."/>
            <person name="Banks P."/>
            <person name="Dashti Y."/>
            <person name="Mackenzie E.S."/>
            <person name="Wills C."/>
            <person name="Kawai Y."/>
            <person name="Waldron K.J."/>
            <person name="Allenby N.E.E."/>
            <person name="Wu L.J."/>
            <person name="Hall M.J."/>
            <person name="Errington J."/>
        </authorList>
    </citation>
    <scope>NUCLEOTIDE SEQUENCE</scope>
    <source>
        <strain evidence="2">MDA8-470</strain>
    </source>
</reference>
<name>A0ABY6PMG1_9ACTN</name>
<accession>A0ABY6PMG1</accession>
<sequence>MLKNAMNHFLGHRRSREPAGSPGRVQLPLPTTLSASLGCDAVGVPARHGFRLMSHLPRTGCVFADTERWWWIVPAGSDLDLDWPEQVAYARGACVPAVRPRLIHQPDSRTPYTPPIPLFLMVCQVTGVTPSWTQAYGPRAVSAP</sequence>
<evidence type="ECO:0000313" key="3">
    <source>
        <dbReference type="Proteomes" id="UP001164963"/>
    </source>
</evidence>
<proteinExistence type="predicted"/>
<keyword evidence="3" id="KW-1185">Reference proteome</keyword>
<organism evidence="2 3">
    <name type="scientific">Streptomyces drozdowiczii</name>
    <dbReference type="NCBI Taxonomy" id="202862"/>
    <lineage>
        <taxon>Bacteria</taxon>
        <taxon>Bacillati</taxon>
        <taxon>Actinomycetota</taxon>
        <taxon>Actinomycetes</taxon>
        <taxon>Kitasatosporales</taxon>
        <taxon>Streptomycetaceae</taxon>
        <taxon>Streptomyces</taxon>
    </lineage>
</organism>
<dbReference type="EMBL" id="CP098740">
    <property type="protein sequence ID" value="UZK53360.1"/>
    <property type="molecule type" value="Genomic_DNA"/>
</dbReference>
<protein>
    <submittedName>
        <fullName evidence="2">Uncharacterized protein</fullName>
    </submittedName>
</protein>
<gene>
    <name evidence="2" type="ORF">NEH16_03745</name>
</gene>
<feature type="region of interest" description="Disordered" evidence="1">
    <location>
        <begin position="1"/>
        <end position="23"/>
    </location>
</feature>
<evidence type="ECO:0000256" key="1">
    <source>
        <dbReference type="SAM" id="MobiDB-lite"/>
    </source>
</evidence>
<evidence type="ECO:0000313" key="2">
    <source>
        <dbReference type="EMBL" id="UZK53360.1"/>
    </source>
</evidence>
<dbReference type="Proteomes" id="UP001164963">
    <property type="component" value="Chromosome"/>
</dbReference>
<dbReference type="RefSeq" id="WP_073965754.1">
    <property type="nucleotide sequence ID" value="NZ_CP098740.1"/>
</dbReference>